<proteinExistence type="predicted"/>
<dbReference type="Pfam" id="PF15886">
    <property type="entry name" value="CBM39"/>
    <property type="match status" value="1"/>
</dbReference>
<dbReference type="HOGENOM" id="CLU_1042873_0_0_1"/>
<keyword evidence="1" id="KW-0732">Signal</keyword>
<dbReference type="AlphaFoldDB" id="W5J804"/>
<dbReference type="VEuPathDB" id="VectorBase:ADAR2_002726"/>
<keyword evidence="5" id="KW-1185">Reference proteome</keyword>
<feature type="signal peptide" evidence="1">
    <location>
        <begin position="1"/>
        <end position="18"/>
    </location>
</feature>
<sequence length="267" mass="30015">MKIQILLGILAIILSVSGKQWNYKSRKACGWSNNQIEILVPQGVRVALPSSRSTAVAYGIEAYINREPEPESSEICDICVNSTTIAEPMFHPSAIIRAGDRFEYTLSYYYRSGSIRQYKCSFHVAEYRMKYDSSASPCSTAVLPTAEATEQRPAASDKLILEEIINDSNHRCDGISRMIVMTEPSKLTNRNQMEEYVAGKLESALPGLDWTDEIQQVYRSEKGLVIELKSIVTKRKLLRLIRDNVVDLQIVDFDLDTDEDGSGGGFW</sequence>
<gene>
    <name evidence="3" type="ORF">AND_008284</name>
</gene>
<dbReference type="InterPro" id="IPR031756">
    <property type="entry name" value="BGBP_N"/>
</dbReference>
<dbReference type="OMA" id="LCANATM"/>
<evidence type="ECO:0000313" key="3">
    <source>
        <dbReference type="EMBL" id="ETN60106.1"/>
    </source>
</evidence>
<reference evidence="3" key="2">
    <citation type="submission" date="2010-05" db="EMBL/GenBank/DDBJ databases">
        <authorList>
            <person name="Almeida L.G."/>
            <person name="Nicolas M.F."/>
            <person name="Souza R.C."/>
            <person name="Vasconcelos A.T.R."/>
        </authorList>
    </citation>
    <scope>NUCLEOTIDE SEQUENCE</scope>
</reference>
<accession>W5J804</accession>
<reference evidence="4" key="4">
    <citation type="submission" date="2015-06" db="UniProtKB">
        <authorList>
            <consortium name="EnsemblMetazoa"/>
        </authorList>
    </citation>
    <scope>IDENTIFICATION</scope>
</reference>
<dbReference type="EnsemblMetazoa" id="ADAC008284-RA">
    <property type="protein sequence ID" value="ADAC008284-PA"/>
    <property type="gene ID" value="ADAC008284"/>
</dbReference>
<feature type="chain" id="PRO_5010155014" description="CBM39 domain-containing protein" evidence="1">
    <location>
        <begin position="19"/>
        <end position="267"/>
    </location>
</feature>
<reference evidence="3 5" key="1">
    <citation type="journal article" date="2010" name="BMC Genomics">
        <title>Combination of measures distinguishes pre-miRNAs from other stem-loops in the genome of the newly sequenced Anopheles darlingi.</title>
        <authorList>
            <person name="Mendes N.D."/>
            <person name="Freitas A.T."/>
            <person name="Vasconcelos A.T."/>
            <person name="Sagot M.F."/>
        </authorList>
    </citation>
    <scope>NUCLEOTIDE SEQUENCE</scope>
</reference>
<evidence type="ECO:0000313" key="4">
    <source>
        <dbReference type="EnsemblMetazoa" id="ADAC008284-PA"/>
    </source>
</evidence>
<dbReference type="VEuPathDB" id="VectorBase:ADAC008284"/>
<dbReference type="GO" id="GO:0030246">
    <property type="term" value="F:carbohydrate binding"/>
    <property type="evidence" value="ECO:0007669"/>
    <property type="project" value="InterPro"/>
</dbReference>
<dbReference type="Proteomes" id="UP000000673">
    <property type="component" value="Unassembled WGS sequence"/>
</dbReference>
<reference evidence="3" key="3">
    <citation type="journal article" date="2013" name="Nucleic Acids Res.">
        <title>The genome of Anopheles darlingi, the main neotropical malaria vector.</title>
        <authorList>
            <person name="Marinotti O."/>
            <person name="Cerqueira G.C."/>
            <person name="de Almeida L.G."/>
            <person name="Ferro M.I."/>
            <person name="Loreto E.L."/>
            <person name="Zaha A."/>
            <person name="Teixeira S.M."/>
            <person name="Wespiser A.R."/>
            <person name="Almeida E Silva A."/>
            <person name="Schlindwein A.D."/>
            <person name="Pacheco A.C."/>
            <person name="Silva A.L."/>
            <person name="Graveley B.R."/>
            <person name="Walenz B.P."/>
            <person name="Lima Bde A."/>
            <person name="Ribeiro C.A."/>
            <person name="Nunes-Silva C.G."/>
            <person name="de Carvalho C.R."/>
            <person name="Soares C.M."/>
            <person name="de Menezes C.B."/>
            <person name="Matiolli C."/>
            <person name="Caffrey D."/>
            <person name="Araujo D.A."/>
            <person name="de Oliveira D.M."/>
            <person name="Golenbock D."/>
            <person name="Grisard E.C."/>
            <person name="Fantinatti-Garboggini F."/>
            <person name="de Carvalho F.M."/>
            <person name="Barcellos F.G."/>
            <person name="Prosdocimi F."/>
            <person name="May G."/>
            <person name="Azevedo Junior G.M."/>
            <person name="Guimaraes G.M."/>
            <person name="Goldman G.H."/>
            <person name="Padilha I.Q."/>
            <person name="Batista Jda S."/>
            <person name="Ferro J.A."/>
            <person name="Ribeiro J.M."/>
            <person name="Fietto J.L."/>
            <person name="Dabbas K.M."/>
            <person name="Cerdeira L."/>
            <person name="Agnez-Lima L.F."/>
            <person name="Brocchi M."/>
            <person name="de Carvalho M.O."/>
            <person name="Teixeira Mde M."/>
            <person name="Diniz Maia Mde M."/>
            <person name="Goldman M.H."/>
            <person name="Cruz Schneider M.P."/>
            <person name="Felipe M.S."/>
            <person name="Hungria M."/>
            <person name="Nicolas M.F."/>
            <person name="Pereira M."/>
            <person name="Montes M.A."/>
            <person name="Cantao M.E."/>
            <person name="Vincentz M."/>
            <person name="Rafael M.S."/>
            <person name="Silverman N."/>
            <person name="Stoco P.H."/>
            <person name="Souza R.C."/>
            <person name="Vicentini R."/>
            <person name="Gazzinelli R.T."/>
            <person name="Neves Rde O."/>
            <person name="Silva R."/>
            <person name="Astolfi-Filho S."/>
            <person name="Maciel T.E."/>
            <person name="Urmenyi T.P."/>
            <person name="Tadei W.P."/>
            <person name="Camargo E.P."/>
            <person name="de Vasconcelos A.T."/>
        </authorList>
    </citation>
    <scope>NUCLEOTIDE SEQUENCE</scope>
</reference>
<organism evidence="3">
    <name type="scientific">Anopheles darlingi</name>
    <name type="common">Mosquito</name>
    <dbReference type="NCBI Taxonomy" id="43151"/>
    <lineage>
        <taxon>Eukaryota</taxon>
        <taxon>Metazoa</taxon>
        <taxon>Ecdysozoa</taxon>
        <taxon>Arthropoda</taxon>
        <taxon>Hexapoda</taxon>
        <taxon>Insecta</taxon>
        <taxon>Pterygota</taxon>
        <taxon>Neoptera</taxon>
        <taxon>Endopterygota</taxon>
        <taxon>Diptera</taxon>
        <taxon>Nematocera</taxon>
        <taxon>Culicoidea</taxon>
        <taxon>Culicidae</taxon>
        <taxon>Anophelinae</taxon>
        <taxon>Anopheles</taxon>
    </lineage>
</organism>
<dbReference type="eggNOG" id="ENOG502T8W6">
    <property type="taxonomic scope" value="Eukaryota"/>
</dbReference>
<feature type="domain" description="CBM39" evidence="2">
    <location>
        <begin position="34"/>
        <end position="131"/>
    </location>
</feature>
<dbReference type="EMBL" id="ADMH02001976">
    <property type="protein sequence ID" value="ETN60106.1"/>
    <property type="molecule type" value="Genomic_DNA"/>
</dbReference>
<protein>
    <recommendedName>
        <fullName evidence="2">CBM39 domain-containing protein</fullName>
    </recommendedName>
</protein>
<name>W5J804_ANODA</name>
<evidence type="ECO:0000256" key="1">
    <source>
        <dbReference type="SAM" id="SignalP"/>
    </source>
</evidence>
<evidence type="ECO:0000313" key="5">
    <source>
        <dbReference type="Proteomes" id="UP000000673"/>
    </source>
</evidence>
<evidence type="ECO:0000259" key="2">
    <source>
        <dbReference type="Pfam" id="PF15886"/>
    </source>
</evidence>